<proteinExistence type="predicted"/>
<dbReference type="SUPFAM" id="SSF159709">
    <property type="entry name" value="PhnH-like"/>
    <property type="match status" value="1"/>
</dbReference>
<dbReference type="Proteomes" id="UP000000366">
    <property type="component" value="Plasmid RPME01"/>
</dbReference>
<evidence type="ECO:0000313" key="1">
    <source>
        <dbReference type="EMBL" id="ABM97200.1"/>
    </source>
</evidence>
<gene>
    <name evidence="1" type="primary">htxG</name>
    <name evidence="1" type="ordered locus">Mpe_B0425</name>
    <name evidence="2" type="ordered locus">Mpe_B0461</name>
</gene>
<name>A2SNR1_METPP</name>
<reference evidence="1" key="2">
    <citation type="submission" date="2007-01" db="EMBL/GenBank/DDBJ databases">
        <authorList>
            <person name="Copeland A."/>
            <person name="Lucas S."/>
            <person name="Lapidus A."/>
            <person name="Barry K."/>
            <person name="Detter J.C."/>
            <person name="Glavina del Rio T."/>
            <person name="Hammon N."/>
            <person name="Dalin E."/>
            <person name="Tice H."/>
            <person name="Pitluck S."/>
            <person name="Chain P."/>
            <person name="Malfatti S."/>
            <person name="Shin M."/>
            <person name="Vergez L."/>
            <person name="Schmutz J."/>
            <person name="Larimer F."/>
            <person name="Land M."/>
            <person name="Hauser L."/>
            <person name="Richardson P."/>
        </authorList>
    </citation>
    <scope>NUCLEOTIDE SEQUENCE</scope>
    <source>
        <strain evidence="1">PM1</strain>
        <plasmid evidence="1">RPME01</plasmid>
    </source>
</reference>
<dbReference type="EMBL" id="CP000556">
    <property type="protein sequence ID" value="ABM97234.1"/>
    <property type="molecule type" value="Genomic_DNA"/>
</dbReference>
<accession>A2SNR1</accession>
<evidence type="ECO:0000313" key="2">
    <source>
        <dbReference type="EMBL" id="ABM97234.1"/>
    </source>
</evidence>
<dbReference type="HOGENOM" id="CLU_115317_0_0_4"/>
<dbReference type="AlphaFoldDB" id="A2SNR1"/>
<dbReference type="KEGG" id="mpt:Mpe_B0425"/>
<keyword evidence="1" id="KW-0614">Plasmid</keyword>
<dbReference type="InterPro" id="IPR038058">
    <property type="entry name" value="PhnH-like_sp"/>
</dbReference>
<dbReference type="EMBL" id="CP000556">
    <property type="protein sequence ID" value="ABM97200.1"/>
    <property type="molecule type" value="Genomic_DNA"/>
</dbReference>
<geneLocation type="plasmid" evidence="1 3">
    <name>RPME01</name>
</geneLocation>
<dbReference type="PIRSF" id="PIRSF020680">
    <property type="entry name" value="PhnH"/>
    <property type="match status" value="1"/>
</dbReference>
<dbReference type="NCBIfam" id="TIGR03292">
    <property type="entry name" value="PhnH_redo"/>
    <property type="match status" value="1"/>
</dbReference>
<dbReference type="Pfam" id="PF05845">
    <property type="entry name" value="PhnH"/>
    <property type="match status" value="1"/>
</dbReference>
<dbReference type="GO" id="GO:0019634">
    <property type="term" value="P:organic phosphonate metabolic process"/>
    <property type="evidence" value="ECO:0007669"/>
    <property type="project" value="InterPro"/>
</dbReference>
<evidence type="ECO:0000313" key="3">
    <source>
        <dbReference type="Proteomes" id="UP000000366"/>
    </source>
</evidence>
<organism evidence="1 3">
    <name type="scientific">Methylibium petroleiphilum (strain ATCC BAA-1232 / LMG 22953 / PM1)</name>
    <dbReference type="NCBI Taxonomy" id="420662"/>
    <lineage>
        <taxon>Bacteria</taxon>
        <taxon>Pseudomonadati</taxon>
        <taxon>Pseudomonadota</taxon>
        <taxon>Betaproteobacteria</taxon>
        <taxon>Burkholderiales</taxon>
        <taxon>Sphaerotilaceae</taxon>
        <taxon>Methylibium</taxon>
    </lineage>
</organism>
<sequence>MKPADWWTPQAQQQAFRAVLDGFARPGTRVPATPPGAVLMFLSAVLDESVSLADPGGVLGADLRRLLLAPTAPAALARFVLLDGRRPPEAGFEPALGTLESPEGGATLLLTVDAVGSSRSEATQEEDVVLHLQGPGVAGTRTLAVSGLHPDWLARRAAWVAAYPLGVDIVLAAPDALVALPRTTRIEITAVAGEH</sequence>
<dbReference type="InterPro" id="IPR008772">
    <property type="entry name" value="Phosphonate_metab_PhnH"/>
</dbReference>
<protein>
    <submittedName>
        <fullName evidence="1">Phosphonate metabolism protein</fullName>
    </submittedName>
</protein>
<dbReference type="RefSeq" id="WP_011831788.1">
    <property type="nucleotide sequence ID" value="NC_008826.1"/>
</dbReference>
<keyword evidence="3" id="KW-1185">Reference proteome</keyword>
<dbReference type="KEGG" id="mpt:Mpe_B0461"/>
<dbReference type="eggNOG" id="COG3625">
    <property type="taxonomic scope" value="Bacteria"/>
</dbReference>
<dbReference type="Gene3D" id="3.40.50.11310">
    <property type="entry name" value="Bacterial phosphonate metabolism protein PhnH"/>
    <property type="match status" value="1"/>
</dbReference>
<reference evidence="1 3" key="1">
    <citation type="journal article" date="2007" name="J. Bacteriol.">
        <title>Whole-genome analysis of the methyl tert-butyl ether-degrading beta-proteobacterium Methylibium petroleiphilum PM1.</title>
        <authorList>
            <person name="Kane S.R."/>
            <person name="Chakicherla A.Y."/>
            <person name="Chain P.S.G."/>
            <person name="Schmidt R."/>
            <person name="Shin M.W."/>
            <person name="Legler T.C."/>
            <person name="Scow K.M."/>
            <person name="Larimer F.W."/>
            <person name="Lucas S.M."/>
            <person name="Richardson P.M."/>
            <person name="Hristova K.R."/>
        </authorList>
    </citation>
    <scope>NUCLEOTIDE SEQUENCE [LARGE SCALE GENOMIC DNA]</scope>
    <source>
        <strain evidence="3">ATCC BAA-1232 / LMG 22953 / PM1</strain>
        <plasmid evidence="1">PM1</plasmid>
        <plasmid evidence="1 3">RPME01</plasmid>
    </source>
</reference>